<evidence type="ECO:0000256" key="1">
    <source>
        <dbReference type="ARBA" id="ARBA00009990"/>
    </source>
</evidence>
<dbReference type="GO" id="GO:0051262">
    <property type="term" value="P:protein tetramerization"/>
    <property type="evidence" value="ECO:0007669"/>
    <property type="project" value="InterPro"/>
</dbReference>
<comment type="subcellular location">
    <subcellularLocation>
        <location evidence="6">Cytoplasm</location>
    </subcellularLocation>
</comment>
<dbReference type="InterPro" id="IPR035958">
    <property type="entry name" value="SecB-like_sf"/>
</dbReference>
<keyword evidence="3 6" id="KW-0653">Protein transport</keyword>
<organism evidence="7 8">
    <name type="scientific">Microvirga thermotolerans</name>
    <dbReference type="NCBI Taxonomy" id="2651334"/>
    <lineage>
        <taxon>Bacteria</taxon>
        <taxon>Pseudomonadati</taxon>
        <taxon>Pseudomonadota</taxon>
        <taxon>Alphaproteobacteria</taxon>
        <taxon>Hyphomicrobiales</taxon>
        <taxon>Methylobacteriaceae</taxon>
        <taxon>Microvirga</taxon>
    </lineage>
</organism>
<dbReference type="GO" id="GO:0015031">
    <property type="term" value="P:protein transport"/>
    <property type="evidence" value="ECO:0007669"/>
    <property type="project" value="UniProtKB-UniRule"/>
</dbReference>
<dbReference type="NCBIfam" id="TIGR00809">
    <property type="entry name" value="secB"/>
    <property type="match status" value="1"/>
</dbReference>
<evidence type="ECO:0000256" key="2">
    <source>
        <dbReference type="ARBA" id="ARBA00022448"/>
    </source>
</evidence>
<dbReference type="NCBIfam" id="NF004392">
    <property type="entry name" value="PRK05751.1-3"/>
    <property type="match status" value="1"/>
</dbReference>
<reference evidence="7 8" key="1">
    <citation type="submission" date="2019-10" db="EMBL/GenBank/DDBJ databases">
        <title>Isolation, Identification of Microvirga thermotolerans HR1, a novel thermophilic bacterium and Comparative Genomics of the genus Microvirga.</title>
        <authorList>
            <person name="Li J."/>
            <person name="Zhang W."/>
            <person name="Lin M."/>
            <person name="Wang J."/>
        </authorList>
    </citation>
    <scope>NUCLEOTIDE SEQUENCE [LARGE SCALE GENOMIC DNA]</scope>
    <source>
        <strain evidence="7 8">HR1</strain>
    </source>
</reference>
<dbReference type="PRINTS" id="PR01594">
    <property type="entry name" value="SECBCHAPRONE"/>
</dbReference>
<evidence type="ECO:0000256" key="4">
    <source>
        <dbReference type="ARBA" id="ARBA00023010"/>
    </source>
</evidence>
<dbReference type="Pfam" id="PF02556">
    <property type="entry name" value="SecB"/>
    <property type="match status" value="1"/>
</dbReference>
<dbReference type="GO" id="GO:0006457">
    <property type="term" value="P:protein folding"/>
    <property type="evidence" value="ECO:0007669"/>
    <property type="project" value="UniProtKB-UniRule"/>
</dbReference>
<comment type="similarity">
    <text evidence="1 6">Belongs to the SecB family.</text>
</comment>
<dbReference type="GO" id="GO:0005737">
    <property type="term" value="C:cytoplasm"/>
    <property type="evidence" value="ECO:0007669"/>
    <property type="project" value="UniProtKB-SubCell"/>
</dbReference>
<dbReference type="AlphaFoldDB" id="A0A5P9JU24"/>
<evidence type="ECO:0000313" key="7">
    <source>
        <dbReference type="EMBL" id="QFU14960.1"/>
    </source>
</evidence>
<evidence type="ECO:0000313" key="8">
    <source>
        <dbReference type="Proteomes" id="UP000325614"/>
    </source>
</evidence>
<keyword evidence="2 6" id="KW-0813">Transport</keyword>
<dbReference type="PANTHER" id="PTHR36918:SF1">
    <property type="entry name" value="PROTEIN-EXPORT PROTEIN SECB"/>
    <property type="match status" value="1"/>
</dbReference>
<dbReference type="InterPro" id="IPR003708">
    <property type="entry name" value="SecB"/>
</dbReference>
<dbReference type="RefSeq" id="WP_152584610.1">
    <property type="nucleotide sequence ID" value="NZ_CP045423.1"/>
</dbReference>
<evidence type="ECO:0000256" key="6">
    <source>
        <dbReference type="HAMAP-Rule" id="MF_00821"/>
    </source>
</evidence>
<keyword evidence="6" id="KW-0963">Cytoplasm</keyword>
<gene>
    <name evidence="6 7" type="primary">secB</name>
    <name evidence="7" type="ORF">GDR74_01310</name>
</gene>
<proteinExistence type="inferred from homology"/>
<keyword evidence="8" id="KW-1185">Reference proteome</keyword>
<dbReference type="KEGG" id="mico:GDR74_01310"/>
<dbReference type="SUPFAM" id="SSF54611">
    <property type="entry name" value="SecB-like"/>
    <property type="match status" value="1"/>
</dbReference>
<name>A0A5P9JU24_9HYPH</name>
<evidence type="ECO:0000256" key="5">
    <source>
        <dbReference type="ARBA" id="ARBA00023186"/>
    </source>
</evidence>
<sequence>MADNPANNGAQGGMPSLNALAQYCKDFSFENPNAPRSLQPQSEGPQINLQVNVNAKQLADADFEVDLTLEGDAKVGGKEVLFAFELTYSGVFRVQNIPQDQLHPVIMIECPRLLFPFARQMVAEAVRNGGFPPLYIDPIDFVALYRQRAAEVQAAQAAGQTLS</sequence>
<dbReference type="EMBL" id="CP045423">
    <property type="protein sequence ID" value="QFU14960.1"/>
    <property type="molecule type" value="Genomic_DNA"/>
</dbReference>
<protein>
    <recommendedName>
        <fullName evidence="6">Protein-export protein SecB</fullName>
    </recommendedName>
</protein>
<dbReference type="PANTHER" id="PTHR36918">
    <property type="match status" value="1"/>
</dbReference>
<dbReference type="Gene3D" id="3.10.420.10">
    <property type="entry name" value="SecB-like"/>
    <property type="match status" value="1"/>
</dbReference>
<comment type="function">
    <text evidence="6">One of the proteins required for the normal export of preproteins out of the cell cytoplasm. It is a molecular chaperone that binds to a subset of precursor proteins, maintaining them in a translocation-competent state. It also specifically binds to its receptor SecA.</text>
</comment>
<dbReference type="Proteomes" id="UP000325614">
    <property type="component" value="Chromosome"/>
</dbReference>
<keyword evidence="4 6" id="KW-0811">Translocation</keyword>
<accession>A0A5P9JU24</accession>
<dbReference type="GO" id="GO:0051082">
    <property type="term" value="F:unfolded protein binding"/>
    <property type="evidence" value="ECO:0007669"/>
    <property type="project" value="InterPro"/>
</dbReference>
<keyword evidence="5 6" id="KW-0143">Chaperone</keyword>
<dbReference type="HAMAP" id="MF_00821">
    <property type="entry name" value="SecB"/>
    <property type="match status" value="1"/>
</dbReference>
<comment type="subunit">
    <text evidence="6">Homotetramer, a dimer of dimers. One homotetramer interacts with 1 SecA dimer.</text>
</comment>
<evidence type="ECO:0000256" key="3">
    <source>
        <dbReference type="ARBA" id="ARBA00022927"/>
    </source>
</evidence>